<dbReference type="GO" id="GO:0004803">
    <property type="term" value="F:transposase activity"/>
    <property type="evidence" value="ECO:0007669"/>
    <property type="project" value="InterPro"/>
</dbReference>
<feature type="transmembrane region" description="Helical" evidence="1">
    <location>
        <begin position="298"/>
        <end position="316"/>
    </location>
</feature>
<name>A0A0A1VSW9_MICAE</name>
<dbReference type="RefSeq" id="WP_045358595.1">
    <property type="nucleotide sequence ID" value="NZ_BBPA01000027.1"/>
</dbReference>
<keyword evidence="1" id="KW-0812">Transmembrane</keyword>
<sequence length="393" mass="46008">MKTENRIFSQVYSYLEQGSRFVDKRHLTVLSWMVTALLSSQSLNQARWEPFVQSRAEQANSYQRRWNRFCQNGRVAVEKIYIPLILKAIETWKEKGERLYLAIDTTLLWNQYCFVYLAVVCGGRAVPLMWMGLEHGSASLAFEKYEPLLDRAKGYLQGFENVMLLADRGFANQQLIQWLRKNTWHWCLRLPCDTLIYGVRRRGFGYEVRELYPPKRQACFYRNVQVWQEARITAHLALASVPGVKDNWAILSHEPPTLDTFWQYGLRFPIEHLFLDSKSGVFDWEHSRVRSAACLERLYLIVAISILFATLTGMAVQQSGSRRQVDAHFRRGLSYLKIGLRWLAGVVHKARPFLRLDHLFSVDPFPCFASRKARQDYYGKITFSFIQEFEAFT</sequence>
<gene>
    <name evidence="3" type="ORF">N44_01388</name>
</gene>
<dbReference type="InterPro" id="IPR012337">
    <property type="entry name" value="RNaseH-like_sf"/>
</dbReference>
<dbReference type="Pfam" id="PF01609">
    <property type="entry name" value="DDE_Tnp_1"/>
    <property type="match status" value="1"/>
</dbReference>
<comment type="caution">
    <text evidence="3">The sequence shown here is derived from an EMBL/GenBank/DDBJ whole genome shotgun (WGS) entry which is preliminary data.</text>
</comment>
<evidence type="ECO:0000313" key="3">
    <source>
        <dbReference type="EMBL" id="GAL92830.1"/>
    </source>
</evidence>
<proteinExistence type="predicted"/>
<evidence type="ECO:0000259" key="2">
    <source>
        <dbReference type="Pfam" id="PF01609"/>
    </source>
</evidence>
<dbReference type="AlphaFoldDB" id="A0A0A1VSW9"/>
<dbReference type="Proteomes" id="UP000030321">
    <property type="component" value="Unassembled WGS sequence"/>
</dbReference>
<dbReference type="InterPro" id="IPR002559">
    <property type="entry name" value="Transposase_11"/>
</dbReference>
<keyword evidence="1" id="KW-0472">Membrane</keyword>
<feature type="domain" description="Transposase IS4-like" evidence="2">
    <location>
        <begin position="146"/>
        <end position="307"/>
    </location>
</feature>
<dbReference type="EMBL" id="BBPA01000027">
    <property type="protein sequence ID" value="GAL92830.1"/>
    <property type="molecule type" value="Genomic_DNA"/>
</dbReference>
<protein>
    <submittedName>
        <fullName evidence="3">Mobile element protein</fullName>
    </submittedName>
</protein>
<dbReference type="GO" id="GO:0003677">
    <property type="term" value="F:DNA binding"/>
    <property type="evidence" value="ECO:0007669"/>
    <property type="project" value="InterPro"/>
</dbReference>
<evidence type="ECO:0000313" key="4">
    <source>
        <dbReference type="Proteomes" id="UP000030321"/>
    </source>
</evidence>
<evidence type="ECO:0000256" key="1">
    <source>
        <dbReference type="SAM" id="Phobius"/>
    </source>
</evidence>
<reference evidence="4" key="1">
    <citation type="journal article" date="2015" name="Genome">
        <title>Whole Genome Sequence of the Non-Microcystin-Producing Microcystis aeruginosa Strain NIES-44.</title>
        <authorList>
            <person name="Okano K."/>
            <person name="Miyata N."/>
            <person name="Ozaki Y."/>
        </authorList>
    </citation>
    <scope>NUCLEOTIDE SEQUENCE [LARGE SCALE GENOMIC DNA]</scope>
    <source>
        <strain evidence="4">NIES-44</strain>
    </source>
</reference>
<dbReference type="GO" id="GO:0006313">
    <property type="term" value="P:DNA transposition"/>
    <property type="evidence" value="ECO:0007669"/>
    <property type="project" value="InterPro"/>
</dbReference>
<accession>A0A0A1VSW9</accession>
<dbReference type="SUPFAM" id="SSF53098">
    <property type="entry name" value="Ribonuclease H-like"/>
    <property type="match status" value="1"/>
</dbReference>
<keyword evidence="1" id="KW-1133">Transmembrane helix</keyword>
<organism evidence="3 4">
    <name type="scientific">Microcystis aeruginosa NIES-44</name>
    <dbReference type="NCBI Taxonomy" id="449439"/>
    <lineage>
        <taxon>Bacteria</taxon>
        <taxon>Bacillati</taxon>
        <taxon>Cyanobacteriota</taxon>
        <taxon>Cyanophyceae</taxon>
        <taxon>Oscillatoriophycideae</taxon>
        <taxon>Chroococcales</taxon>
        <taxon>Microcystaceae</taxon>
        <taxon>Microcystis</taxon>
    </lineage>
</organism>